<name>A0ABT1PGC1_9ACTN</name>
<feature type="region of interest" description="Disordered" evidence="1">
    <location>
        <begin position="164"/>
        <end position="199"/>
    </location>
</feature>
<keyword evidence="4" id="KW-1185">Reference proteome</keyword>
<evidence type="ECO:0000313" key="4">
    <source>
        <dbReference type="Proteomes" id="UP001206206"/>
    </source>
</evidence>
<feature type="compositionally biased region" description="Polar residues" evidence="1">
    <location>
        <begin position="183"/>
        <end position="195"/>
    </location>
</feature>
<organism evidence="3 4">
    <name type="scientific">Streptantibioticus rubrisoli</name>
    <dbReference type="NCBI Taxonomy" id="1387313"/>
    <lineage>
        <taxon>Bacteria</taxon>
        <taxon>Bacillati</taxon>
        <taxon>Actinomycetota</taxon>
        <taxon>Actinomycetes</taxon>
        <taxon>Kitasatosporales</taxon>
        <taxon>Streptomycetaceae</taxon>
        <taxon>Streptantibioticus</taxon>
    </lineage>
</organism>
<gene>
    <name evidence="3" type="ORF">NON19_14765</name>
</gene>
<feature type="transmembrane region" description="Helical" evidence="2">
    <location>
        <begin position="97"/>
        <end position="116"/>
    </location>
</feature>
<protein>
    <submittedName>
        <fullName evidence="3">SpdA protein</fullName>
    </submittedName>
</protein>
<dbReference type="EMBL" id="JANFNH010000013">
    <property type="protein sequence ID" value="MCQ4043258.1"/>
    <property type="molecule type" value="Genomic_DNA"/>
</dbReference>
<keyword evidence="2" id="KW-1133">Transmembrane helix</keyword>
<evidence type="ECO:0000313" key="3">
    <source>
        <dbReference type="EMBL" id="MCQ4043258.1"/>
    </source>
</evidence>
<evidence type="ECO:0000256" key="2">
    <source>
        <dbReference type="SAM" id="Phobius"/>
    </source>
</evidence>
<evidence type="ECO:0000256" key="1">
    <source>
        <dbReference type="SAM" id="MobiDB-lite"/>
    </source>
</evidence>
<keyword evidence="2" id="KW-0812">Transmembrane</keyword>
<dbReference type="RefSeq" id="WP_380608186.1">
    <property type="nucleotide sequence ID" value="NZ_JBHRWQ010000029.1"/>
</dbReference>
<dbReference type="Proteomes" id="UP001206206">
    <property type="component" value="Unassembled WGS sequence"/>
</dbReference>
<keyword evidence="2" id="KW-0472">Membrane</keyword>
<sequence>MAASRREPTTVREAGAVFEQVITLRVVTAIMGGVVGLTFLFGFGNVWLLALRLGVPTLVAPLVAPAVDLSVLGLLLGTRYLALHGASREQLRPARRLLAFSSVMTLALNVADPLIIDQLGKAAVDAVGPLLLIGWAEVGPGLLQAISGVHAGEPTVLETLVDEQHPAETAPRPAGGSEPEPNDSGSAAQESSGQLDQKPLLEDDLFERARREDAWHWETYQRPISAETLRKRLRIGAARSRMLVAMVRADSGERLSGGGSGQAGAAR</sequence>
<feature type="transmembrane region" description="Helical" evidence="2">
    <location>
        <begin position="55"/>
        <end position="76"/>
    </location>
</feature>
<proteinExistence type="predicted"/>
<accession>A0ABT1PGC1</accession>
<comment type="caution">
    <text evidence="3">The sequence shown here is derived from an EMBL/GenBank/DDBJ whole genome shotgun (WGS) entry which is preliminary data.</text>
</comment>
<reference evidence="3 4" key="1">
    <citation type="submission" date="2022-06" db="EMBL/GenBank/DDBJ databases">
        <title>Draft genome sequence of type strain Streptomyces rubrisoli DSM 42083.</title>
        <authorList>
            <person name="Duangmal K."/>
            <person name="Klaysubun C."/>
        </authorList>
    </citation>
    <scope>NUCLEOTIDE SEQUENCE [LARGE SCALE GENOMIC DNA]</scope>
    <source>
        <strain evidence="3 4">DSM 42083</strain>
    </source>
</reference>
<feature type="transmembrane region" description="Helical" evidence="2">
    <location>
        <begin position="21"/>
        <end position="43"/>
    </location>
</feature>